<dbReference type="InterPro" id="IPR005123">
    <property type="entry name" value="Oxoglu/Fe-dep_dioxygenase_dom"/>
</dbReference>
<evidence type="ECO:0000256" key="1">
    <source>
        <dbReference type="ARBA" id="ARBA00001961"/>
    </source>
</evidence>
<keyword evidence="3" id="KW-0847">Vitamin C</keyword>
<dbReference type="SMART" id="SM00702">
    <property type="entry name" value="P4Hc"/>
    <property type="match status" value="1"/>
</dbReference>
<keyword evidence="2" id="KW-0479">Metal-binding</keyword>
<evidence type="ECO:0000256" key="3">
    <source>
        <dbReference type="ARBA" id="ARBA00022896"/>
    </source>
</evidence>
<keyword evidence="10" id="KW-1185">Reference proteome</keyword>
<evidence type="ECO:0000256" key="4">
    <source>
        <dbReference type="ARBA" id="ARBA00022964"/>
    </source>
</evidence>
<evidence type="ECO:0000256" key="6">
    <source>
        <dbReference type="ARBA" id="ARBA00023004"/>
    </source>
</evidence>
<dbReference type="PANTHER" id="PTHR24014:SF4">
    <property type="entry name" value="2-OXOGLUTARATE AND IRON-DEPENDENT OXYGENASE DOMAIN-CONTAINING PROTEIN 2"/>
    <property type="match status" value="1"/>
</dbReference>
<dbReference type="PROSITE" id="PS51471">
    <property type="entry name" value="FE2OG_OXY"/>
    <property type="match status" value="1"/>
</dbReference>
<keyword evidence="4" id="KW-0223">Dioxygenase</keyword>
<dbReference type="GO" id="GO:0005506">
    <property type="term" value="F:iron ion binding"/>
    <property type="evidence" value="ECO:0007669"/>
    <property type="project" value="InterPro"/>
</dbReference>
<evidence type="ECO:0000313" key="10">
    <source>
        <dbReference type="Proteomes" id="UP001515480"/>
    </source>
</evidence>
<keyword evidence="5" id="KW-0560">Oxidoreductase</keyword>
<dbReference type="PANTHER" id="PTHR24014">
    <property type="entry name" value="2-OXOGLUTARATE AND IRON-DEPENDENT OXYGENASE DOMAIN-CONTAINING PROTEIN 2"/>
    <property type="match status" value="1"/>
</dbReference>
<name>A0AB34K822_PRYPA</name>
<dbReference type="Pfam" id="PF25238">
    <property type="entry name" value="OGFOD2-like"/>
    <property type="match status" value="1"/>
</dbReference>
<dbReference type="GO" id="GO:0051213">
    <property type="term" value="F:dioxygenase activity"/>
    <property type="evidence" value="ECO:0007669"/>
    <property type="project" value="UniProtKB-KW"/>
</dbReference>
<keyword evidence="7" id="KW-0732">Signal</keyword>
<dbReference type="AlphaFoldDB" id="A0AB34K822"/>
<dbReference type="InterPro" id="IPR006620">
    <property type="entry name" value="Pro_4_hyd_alph"/>
</dbReference>
<comment type="cofactor">
    <cofactor evidence="1">
        <name>L-ascorbate</name>
        <dbReference type="ChEBI" id="CHEBI:38290"/>
    </cofactor>
</comment>
<evidence type="ECO:0000256" key="5">
    <source>
        <dbReference type="ARBA" id="ARBA00023002"/>
    </source>
</evidence>
<proteinExistence type="predicted"/>
<feature type="signal peptide" evidence="7">
    <location>
        <begin position="1"/>
        <end position="24"/>
    </location>
</feature>
<keyword evidence="6" id="KW-0408">Iron</keyword>
<dbReference type="Gene3D" id="2.60.120.620">
    <property type="entry name" value="q2cbj1_9rhob like domain"/>
    <property type="match status" value="1"/>
</dbReference>
<dbReference type="GO" id="GO:0031418">
    <property type="term" value="F:L-ascorbic acid binding"/>
    <property type="evidence" value="ECO:0007669"/>
    <property type="project" value="UniProtKB-KW"/>
</dbReference>
<accession>A0AB34K822</accession>
<feature type="domain" description="Fe2OG dioxygenase" evidence="8">
    <location>
        <begin position="155"/>
        <end position="249"/>
    </location>
</feature>
<feature type="chain" id="PRO_5044212299" description="Fe2OG dioxygenase domain-containing protein" evidence="7">
    <location>
        <begin position="25"/>
        <end position="338"/>
    </location>
</feature>
<gene>
    <name evidence="9" type="ORF">AB1Y20_010341</name>
</gene>
<evidence type="ECO:0000313" key="9">
    <source>
        <dbReference type="EMBL" id="KAL1529021.1"/>
    </source>
</evidence>
<evidence type="ECO:0000259" key="8">
    <source>
        <dbReference type="PROSITE" id="PS51471"/>
    </source>
</evidence>
<evidence type="ECO:0000256" key="2">
    <source>
        <dbReference type="ARBA" id="ARBA00022723"/>
    </source>
</evidence>
<protein>
    <recommendedName>
        <fullName evidence="8">Fe2OG dioxygenase domain-containing protein</fullName>
    </recommendedName>
</protein>
<sequence>MLKLARGSMLVLLPHSLAPLGVGALRHASATAAQYAPLRRDPSLFAASSVSGWLDERFSQLLTAVRRGEEAPFLIEEVASEVYTFPLLRAEACGALAAEVDHFGASGLEARRPNSMNNYGLVLNDIGLRPALTELQSLVQPVLQALFPTEGAQLDDHHSFVVSYRPEEDKGLDMHTDDSDVTLNVCLGDDFEASGLTFCGNVGAPDHRQLSTTYQHTPGRAVVHLGRRRHGADDIQRGRRINLIMWNYNRPYRNSAEYRARAQFYAREAAPPAPECTSFTHDRDYAQVRGDADPQVRLKAAKFASRAWCPPPSLEYEGFRGGAGRYRAIDPLHRDLMD</sequence>
<organism evidence="9 10">
    <name type="scientific">Prymnesium parvum</name>
    <name type="common">Toxic golden alga</name>
    <dbReference type="NCBI Taxonomy" id="97485"/>
    <lineage>
        <taxon>Eukaryota</taxon>
        <taxon>Haptista</taxon>
        <taxon>Haptophyta</taxon>
        <taxon>Prymnesiophyceae</taxon>
        <taxon>Prymnesiales</taxon>
        <taxon>Prymnesiaceae</taxon>
        <taxon>Prymnesium</taxon>
    </lineage>
</organism>
<dbReference type="GO" id="GO:0016705">
    <property type="term" value="F:oxidoreductase activity, acting on paired donors, with incorporation or reduction of molecular oxygen"/>
    <property type="evidence" value="ECO:0007669"/>
    <property type="project" value="InterPro"/>
</dbReference>
<comment type="caution">
    <text evidence="9">The sequence shown here is derived from an EMBL/GenBank/DDBJ whole genome shotgun (WGS) entry which is preliminary data.</text>
</comment>
<dbReference type="EMBL" id="JBGBPQ010000002">
    <property type="protein sequence ID" value="KAL1529021.1"/>
    <property type="molecule type" value="Genomic_DNA"/>
</dbReference>
<dbReference type="Proteomes" id="UP001515480">
    <property type="component" value="Unassembled WGS sequence"/>
</dbReference>
<reference evidence="9 10" key="1">
    <citation type="journal article" date="2024" name="Science">
        <title>Giant polyketide synthase enzymes in the biosynthesis of giant marine polyether toxins.</title>
        <authorList>
            <person name="Fallon T.R."/>
            <person name="Shende V.V."/>
            <person name="Wierzbicki I.H."/>
            <person name="Pendleton A.L."/>
            <person name="Watervoot N.F."/>
            <person name="Auber R.P."/>
            <person name="Gonzalez D.J."/>
            <person name="Wisecaver J.H."/>
            <person name="Moore B.S."/>
        </authorList>
    </citation>
    <scope>NUCLEOTIDE SEQUENCE [LARGE SCALE GENOMIC DNA]</scope>
    <source>
        <strain evidence="9 10">12B1</strain>
    </source>
</reference>
<evidence type="ECO:0000256" key="7">
    <source>
        <dbReference type="SAM" id="SignalP"/>
    </source>
</evidence>